<evidence type="ECO:0000256" key="6">
    <source>
        <dbReference type="ARBA" id="ARBA00022737"/>
    </source>
</evidence>
<dbReference type="PANTHER" id="PTHR10502">
    <property type="entry name" value="ANNEXIN"/>
    <property type="match status" value="1"/>
</dbReference>
<dbReference type="Proteomes" id="UP000762676">
    <property type="component" value="Unassembled WGS sequence"/>
</dbReference>
<dbReference type="PROSITE" id="PS51897">
    <property type="entry name" value="ANNEXIN_2"/>
    <property type="match status" value="3"/>
</dbReference>
<keyword evidence="8 13" id="KW-0041">Annexin</keyword>
<dbReference type="InterPro" id="IPR037104">
    <property type="entry name" value="Annexin_sf"/>
</dbReference>
<evidence type="ECO:0000256" key="4">
    <source>
        <dbReference type="ARBA" id="ARBA00011738"/>
    </source>
</evidence>
<keyword evidence="5" id="KW-0479">Metal-binding</keyword>
<proteinExistence type="inferred from homology"/>
<dbReference type="Pfam" id="PF00191">
    <property type="entry name" value="Annexin"/>
    <property type="match status" value="4"/>
</dbReference>
<dbReference type="InterPro" id="IPR018252">
    <property type="entry name" value="Annexin_repeat_CS"/>
</dbReference>
<dbReference type="AlphaFoldDB" id="A0AAV4EHN1"/>
<dbReference type="PROSITE" id="PS00223">
    <property type="entry name" value="ANNEXIN_1"/>
    <property type="match status" value="1"/>
</dbReference>
<comment type="domain">
    <text evidence="13">A pair of annexin repeats may form one binding site for calcium and phospholipid.</text>
</comment>
<dbReference type="PRINTS" id="PR00196">
    <property type="entry name" value="ANNEXIN"/>
</dbReference>
<evidence type="ECO:0000256" key="3">
    <source>
        <dbReference type="ARBA" id="ARBA00007831"/>
    </source>
</evidence>
<dbReference type="FunFam" id="1.10.220.10:FF:000005">
    <property type="entry name" value="Annexin"/>
    <property type="match status" value="1"/>
</dbReference>
<evidence type="ECO:0000313" key="16">
    <source>
        <dbReference type="Proteomes" id="UP000762676"/>
    </source>
</evidence>
<reference evidence="15 16" key="1">
    <citation type="journal article" date="2021" name="Elife">
        <title>Chloroplast acquisition without the gene transfer in kleptoplastic sea slugs, Plakobranchus ocellatus.</title>
        <authorList>
            <person name="Maeda T."/>
            <person name="Takahashi S."/>
            <person name="Yoshida T."/>
            <person name="Shimamura S."/>
            <person name="Takaki Y."/>
            <person name="Nagai Y."/>
            <person name="Toyoda A."/>
            <person name="Suzuki Y."/>
            <person name="Arimoto A."/>
            <person name="Ishii H."/>
            <person name="Satoh N."/>
            <person name="Nishiyama T."/>
            <person name="Hasebe M."/>
            <person name="Maruyama T."/>
            <person name="Minagawa J."/>
            <person name="Obokata J."/>
            <person name="Shigenobu S."/>
        </authorList>
    </citation>
    <scope>NUCLEOTIDE SEQUENCE [LARGE SCALE GENOMIC DNA]</scope>
</reference>
<dbReference type="PANTHER" id="PTHR10502:SF102">
    <property type="entry name" value="ANNEXIN B11"/>
    <property type="match status" value="1"/>
</dbReference>
<feature type="compositionally biased region" description="Pro residues" evidence="14">
    <location>
        <begin position="77"/>
        <end position="87"/>
    </location>
</feature>
<evidence type="ECO:0000256" key="9">
    <source>
        <dbReference type="ARBA" id="ARBA00023302"/>
    </source>
</evidence>
<comment type="caution">
    <text evidence="15">The sequence shown here is derived from an EMBL/GenBank/DDBJ whole genome shotgun (WGS) entry which is preliminary data.</text>
</comment>
<feature type="region of interest" description="Disordered" evidence="14">
    <location>
        <begin position="68"/>
        <end position="165"/>
    </location>
</feature>
<evidence type="ECO:0000256" key="10">
    <source>
        <dbReference type="ARBA" id="ARBA00059330"/>
    </source>
</evidence>
<keyword evidence="9 13" id="KW-0111">Calcium/phospholipid-binding</keyword>
<keyword evidence="16" id="KW-1185">Reference proteome</keyword>
<evidence type="ECO:0000256" key="13">
    <source>
        <dbReference type="RuleBase" id="RU003540"/>
    </source>
</evidence>
<evidence type="ECO:0000313" key="15">
    <source>
        <dbReference type="EMBL" id="GFR60537.1"/>
    </source>
</evidence>
<keyword evidence="6 13" id="KW-0677">Repeat</keyword>
<feature type="compositionally biased region" description="Low complexity" evidence="14">
    <location>
        <begin position="89"/>
        <end position="110"/>
    </location>
</feature>
<evidence type="ECO:0000256" key="1">
    <source>
        <dbReference type="ARBA" id="ARBA00004340"/>
    </source>
</evidence>
<dbReference type="GO" id="GO:0005509">
    <property type="term" value="F:calcium ion binding"/>
    <property type="evidence" value="ECO:0007669"/>
    <property type="project" value="InterPro"/>
</dbReference>
<dbReference type="GO" id="GO:0005737">
    <property type="term" value="C:cytoplasm"/>
    <property type="evidence" value="ECO:0007669"/>
    <property type="project" value="TreeGrafter"/>
</dbReference>
<keyword evidence="7 13" id="KW-0106">Calcium</keyword>
<dbReference type="SUPFAM" id="SSF47874">
    <property type="entry name" value="Annexin"/>
    <property type="match status" value="1"/>
</dbReference>
<comment type="subcellular location">
    <subcellularLocation>
        <location evidence="1">Host cell</location>
    </subcellularLocation>
    <subcellularLocation>
        <location evidence="2">Secreted</location>
        <location evidence="2">Extracellular exosome</location>
    </subcellularLocation>
    <subcellularLocation>
        <location evidence="11">Tegument</location>
    </subcellularLocation>
</comment>
<dbReference type="PRINTS" id="PR01871">
    <property type="entry name" value="ANNEXINVII"/>
</dbReference>
<feature type="compositionally biased region" description="Gly residues" evidence="14">
    <location>
        <begin position="136"/>
        <end position="147"/>
    </location>
</feature>
<dbReference type="FunFam" id="1.10.220.10:FF:000002">
    <property type="entry name" value="Annexin"/>
    <property type="match status" value="1"/>
</dbReference>
<feature type="region of interest" description="Disordered" evidence="14">
    <location>
        <begin position="1"/>
        <end position="55"/>
    </location>
</feature>
<dbReference type="GO" id="GO:0005886">
    <property type="term" value="C:plasma membrane"/>
    <property type="evidence" value="ECO:0007669"/>
    <property type="project" value="TreeGrafter"/>
</dbReference>
<accession>A0AAV4EHN1</accession>
<dbReference type="Gene3D" id="1.10.220.10">
    <property type="entry name" value="Annexin"/>
    <property type="match status" value="3"/>
</dbReference>
<evidence type="ECO:0000256" key="11">
    <source>
        <dbReference type="ARBA" id="ARBA00060393"/>
    </source>
</evidence>
<comment type="function">
    <text evidence="10">Involved in reproduction of the worm. Involved in host-parasite interaction. Delivered into the host cell by means of parasite exosomes. Binds to acidic phospholipid membranes in a calcium-dependent manner in vitro. Causes aggregation of liposomes in the presence of calcium, but not in its absence. Likely to promote membrane fusion. May provide structural integrity within the tegument.</text>
</comment>
<name>A0AAV4EHN1_9GAST</name>
<dbReference type="GO" id="GO:0043657">
    <property type="term" value="C:host cell"/>
    <property type="evidence" value="ECO:0007669"/>
    <property type="project" value="UniProtKB-SubCell"/>
</dbReference>
<sequence>MSYPPYDGGYPPQPGYPAPGGYGAGPGYPQQPGGYPPPGGAGMPTPESASAAAYGSAAPGGLPYAPQPGGIGFNAGPPMPGMGPGPGYPGQAPQPGYPPQGGAYPGAQPGYPAPQPGYGGGAPPPAGPGYAPAPPGGYGGPAPGPGGYSQPPQQQPPYGAGGVGGPAGAYPGAPPAGGYGAPPAGGYGAPPAGGAGYGAPAPQAGGYPTPPAPQQQYGGYGNPGAPAGNYGNVPNASNYQAQPREEGTLKPFNGFNVEQDCQALRKAMKGFGTDEKAIIEILGRRSNDQRQNIKLMYKTCFGRCQILATRKSESFVLRIGIAKMSIVVYGRDLEKDIISETSGHFKKLLVSMCAAGRQEHQALDQNKARADAQALYNAGERRWGTDENQFNMILASQSYEQCRAVFQEYSRVSQRDIEQAIKSEMSGDLATGLLTIVRMIRNKQVYFADRLYHSMKGLGTDDRTLIRVVVSRCEVDMQQIKMEFQKRYGKDLVGFVRDDVSGDYRRLMLTLLSGY</sequence>
<dbReference type="SMART" id="SM00335">
    <property type="entry name" value="ANX"/>
    <property type="match status" value="3"/>
</dbReference>
<dbReference type="InterPro" id="IPR001464">
    <property type="entry name" value="Annexin"/>
</dbReference>
<comment type="similarity">
    <text evidence="3 13">Belongs to the annexin family.</text>
</comment>
<dbReference type="GO" id="GO:0005544">
    <property type="term" value="F:calcium-dependent phospholipid binding"/>
    <property type="evidence" value="ECO:0007669"/>
    <property type="project" value="UniProtKB-KW"/>
</dbReference>
<evidence type="ECO:0000256" key="12">
    <source>
        <dbReference type="ARBA" id="ARBA00077076"/>
    </source>
</evidence>
<dbReference type="GO" id="GO:0012506">
    <property type="term" value="C:vesicle membrane"/>
    <property type="evidence" value="ECO:0007669"/>
    <property type="project" value="TreeGrafter"/>
</dbReference>
<dbReference type="GO" id="GO:0005634">
    <property type="term" value="C:nucleus"/>
    <property type="evidence" value="ECO:0007669"/>
    <property type="project" value="TreeGrafter"/>
</dbReference>
<feature type="compositionally biased region" description="Low complexity" evidence="14">
    <location>
        <begin position="148"/>
        <end position="158"/>
    </location>
</feature>
<dbReference type="GO" id="GO:0005576">
    <property type="term" value="C:extracellular region"/>
    <property type="evidence" value="ECO:0007669"/>
    <property type="project" value="UniProtKB-SubCell"/>
</dbReference>
<feature type="compositionally biased region" description="Low complexity" evidence="14">
    <location>
        <begin position="1"/>
        <end position="10"/>
    </location>
</feature>
<organism evidence="15 16">
    <name type="scientific">Elysia marginata</name>
    <dbReference type="NCBI Taxonomy" id="1093978"/>
    <lineage>
        <taxon>Eukaryota</taxon>
        <taxon>Metazoa</taxon>
        <taxon>Spiralia</taxon>
        <taxon>Lophotrochozoa</taxon>
        <taxon>Mollusca</taxon>
        <taxon>Gastropoda</taxon>
        <taxon>Heterobranchia</taxon>
        <taxon>Euthyneura</taxon>
        <taxon>Panpulmonata</taxon>
        <taxon>Sacoglossa</taxon>
        <taxon>Placobranchoidea</taxon>
        <taxon>Plakobranchidae</taxon>
        <taxon>Elysia</taxon>
    </lineage>
</organism>
<dbReference type="EMBL" id="BMAT01003683">
    <property type="protein sequence ID" value="GFR60537.1"/>
    <property type="molecule type" value="Genomic_DNA"/>
</dbReference>
<feature type="region of interest" description="Disordered" evidence="14">
    <location>
        <begin position="200"/>
        <end position="239"/>
    </location>
</feature>
<comment type="subunit">
    <text evidence="4">Homodimer.</text>
</comment>
<gene>
    <name evidence="15" type="ORF">ElyMa_001824100</name>
</gene>
<evidence type="ECO:0000256" key="5">
    <source>
        <dbReference type="ARBA" id="ARBA00022723"/>
    </source>
</evidence>
<feature type="compositionally biased region" description="Pro residues" evidence="14">
    <location>
        <begin position="122"/>
        <end position="135"/>
    </location>
</feature>
<protein>
    <recommendedName>
        <fullName evidence="12 13">Annexin</fullName>
    </recommendedName>
</protein>
<evidence type="ECO:0000256" key="8">
    <source>
        <dbReference type="ARBA" id="ARBA00023216"/>
    </source>
</evidence>
<dbReference type="GO" id="GO:0001786">
    <property type="term" value="F:phosphatidylserine binding"/>
    <property type="evidence" value="ECO:0007669"/>
    <property type="project" value="TreeGrafter"/>
</dbReference>
<dbReference type="InterPro" id="IPR018502">
    <property type="entry name" value="Annexin_repeat"/>
</dbReference>
<evidence type="ECO:0000256" key="2">
    <source>
        <dbReference type="ARBA" id="ARBA00004550"/>
    </source>
</evidence>
<evidence type="ECO:0000256" key="7">
    <source>
        <dbReference type="ARBA" id="ARBA00022837"/>
    </source>
</evidence>
<dbReference type="FunFam" id="1.10.220.10:FF:000001">
    <property type="entry name" value="Annexin"/>
    <property type="match status" value="1"/>
</dbReference>
<evidence type="ECO:0000256" key="14">
    <source>
        <dbReference type="SAM" id="MobiDB-lite"/>
    </source>
</evidence>